<accession>C5EDX6</accession>
<reference evidence="1" key="1">
    <citation type="submission" date="2008-08" db="EMBL/GenBank/DDBJ databases">
        <title>Annotation of Bifidobacterium longum subsp. infantis CCUG 52486.</title>
        <authorList>
            <consortium name="The Broad Institute Genome Sequencing Platform"/>
            <person name="Gougoulias C."/>
            <person name="Tuohy K.M."/>
            <person name="Gibson G.R."/>
            <person name="Ward D."/>
            <person name="Mehta T."/>
            <person name="Young S."/>
            <person name="Jaffe D."/>
            <person name="Gnerre S."/>
            <person name="Berlin A."/>
            <person name="Heiman D."/>
            <person name="Hepburn T."/>
            <person name="Shea T."/>
            <person name="Sykes S."/>
            <person name="Alvarado L."/>
            <person name="Kodira C."/>
            <person name="Borodovsky M."/>
            <person name="Lander E."/>
            <person name="Galagan J."/>
            <person name="Nusbaum C."/>
            <person name="Birren B."/>
        </authorList>
    </citation>
    <scope>NUCLEOTIDE SEQUENCE [LARGE SCALE GENOMIC DNA]</scope>
    <source>
        <strain evidence="1">CCUG 52486</strain>
    </source>
</reference>
<sequence length="42" mass="4656">MASKKDRIFIQSSRGHMGNPSVHFLYTRCGIIAEAIFGLCLS</sequence>
<evidence type="ECO:0000313" key="1">
    <source>
        <dbReference type="EMBL" id="EEQ56220.1"/>
    </source>
</evidence>
<dbReference type="HOGENOM" id="CLU_3247916_0_0_11"/>
<protein>
    <submittedName>
        <fullName evidence="1">Uncharacterized protein</fullName>
    </submittedName>
</protein>
<gene>
    <name evidence="1" type="ORF">BLIG_01889</name>
</gene>
<dbReference type="Proteomes" id="UP000005084">
    <property type="component" value="Unassembled WGS sequence"/>
</dbReference>
<dbReference type="EMBL" id="DS990259">
    <property type="protein sequence ID" value="EEQ56220.1"/>
    <property type="molecule type" value="Genomic_DNA"/>
</dbReference>
<proteinExistence type="predicted"/>
<organism evidence="1">
    <name type="scientific">Bifidobacterium longum subsp. infantis CCUG 52486</name>
    <dbReference type="NCBI Taxonomy" id="537937"/>
    <lineage>
        <taxon>Bacteria</taxon>
        <taxon>Bacillati</taxon>
        <taxon>Actinomycetota</taxon>
        <taxon>Actinomycetes</taxon>
        <taxon>Bifidobacteriales</taxon>
        <taxon>Bifidobacteriaceae</taxon>
        <taxon>Bifidobacterium</taxon>
    </lineage>
</organism>
<dbReference type="AlphaFoldDB" id="C5EDX6"/>
<name>C5EDX6_BIFLI</name>